<proteinExistence type="predicted"/>
<keyword evidence="2" id="KW-1185">Reference proteome</keyword>
<dbReference type="Proteomes" id="UP000036700">
    <property type="component" value="Chromosome"/>
</dbReference>
<reference evidence="2" key="1">
    <citation type="submission" date="2015-06" db="EMBL/GenBank/DDBJ databases">
        <authorList>
            <person name="Lim Y.L."/>
            <person name="Ee R."/>
            <person name="Yong D."/>
            <person name="How K.Y."/>
            <person name="Yin W.F."/>
            <person name="Chan K.G."/>
        </authorList>
    </citation>
    <scope>NUCLEOTIDE SEQUENCE [LARGE SCALE GENOMIC DNA]</scope>
    <source>
        <strain evidence="2">DSM 25325</strain>
    </source>
</reference>
<sequence length="211" mass="23549">MRLAMQCDLSGLRNREPRADRRAAANNEYSRRDRAAIFLDRAMKTAAKCIRGLVVVLLCGAQMAWAAGQCQGIYDLARSAQRGFSDITGPLLFKDDKGASFQATYQMPRGDCQIFRGPGLAPTYECVWDFSEQSVPVMRHSAQVFAEQVARCTRTELVRRTDVSHADQLPAEWRTVTRKFGAPVSFAVSAIDSVTERGDRIRQISIAVEKK</sequence>
<dbReference type="KEGG" id="ptx:ABW99_15110"/>
<name>A0A0G3ETJ7_9BURK</name>
<organism evidence="1 2">
    <name type="scientific">Pandoraea thiooxydans</name>
    <dbReference type="NCBI Taxonomy" id="445709"/>
    <lineage>
        <taxon>Bacteria</taxon>
        <taxon>Pseudomonadati</taxon>
        <taxon>Pseudomonadota</taxon>
        <taxon>Betaproteobacteria</taxon>
        <taxon>Burkholderiales</taxon>
        <taxon>Burkholderiaceae</taxon>
        <taxon>Pandoraea</taxon>
    </lineage>
</organism>
<gene>
    <name evidence="1" type="ORF">ABW99_15110</name>
</gene>
<protein>
    <submittedName>
        <fullName evidence="1">Uncharacterized protein</fullName>
    </submittedName>
</protein>
<dbReference type="AlphaFoldDB" id="A0A0G3ETJ7"/>
<accession>A0A0G3ETJ7</accession>
<evidence type="ECO:0000313" key="2">
    <source>
        <dbReference type="Proteomes" id="UP000036700"/>
    </source>
</evidence>
<dbReference type="EMBL" id="CP011568">
    <property type="protein sequence ID" value="AKJ69349.1"/>
    <property type="molecule type" value="Genomic_DNA"/>
</dbReference>
<dbReference type="PATRIC" id="fig|445709.3.peg.3196"/>
<evidence type="ECO:0000313" key="1">
    <source>
        <dbReference type="EMBL" id="AKJ69349.1"/>
    </source>
</evidence>